<reference evidence="2" key="1">
    <citation type="submission" date="2016-10" db="EMBL/GenBank/DDBJ databases">
        <authorList>
            <person name="Varghese N."/>
            <person name="Submissions S."/>
        </authorList>
    </citation>
    <scope>NUCLEOTIDE SEQUENCE [LARGE SCALE GENOMIC DNA]</scope>
    <source>
        <strain evidence="2">DSM 10146</strain>
    </source>
</reference>
<sequence>MTTPLLGPRDPAPVEIVNPEGRTPLLLVCEHAGQAVPQALGRLGVSQAQLDEHIGWDIGAAEVTRRLAAMLDAPAVLQRYSRLVIDCNRPPEAPDSCPPVSDGHVIPGNAALDPEDRVKRVDEIFRPFQGAVATALARPEIQATFSIHSYTPVMGGIRRAWDVGFLFRSDRRTSDLMARALGQAVPGLTIGLNQPYQVDDASDWFVPRQAEPRGLPHSLIEIRNDHIRDAAGQTLWAERLAGLMPMFLKEIPA</sequence>
<gene>
    <name evidence="1" type="ORF">SAMN04488105_109214</name>
</gene>
<evidence type="ECO:0000313" key="1">
    <source>
        <dbReference type="EMBL" id="SDE91712.1"/>
    </source>
</evidence>
<dbReference type="AlphaFoldDB" id="A0A1G7GU82"/>
<keyword evidence="2" id="KW-1185">Reference proteome</keyword>
<proteinExistence type="predicted"/>
<dbReference type="EMBL" id="FNAV01000009">
    <property type="protein sequence ID" value="SDE91712.1"/>
    <property type="molecule type" value="Genomic_DNA"/>
</dbReference>
<organism evidence="1 2">
    <name type="scientific">Salipiger thiooxidans</name>
    <dbReference type="NCBI Taxonomy" id="282683"/>
    <lineage>
        <taxon>Bacteria</taxon>
        <taxon>Pseudomonadati</taxon>
        <taxon>Pseudomonadota</taxon>
        <taxon>Alphaproteobacteria</taxon>
        <taxon>Rhodobacterales</taxon>
        <taxon>Roseobacteraceae</taxon>
        <taxon>Salipiger</taxon>
    </lineage>
</organism>
<dbReference type="OrthoDB" id="9815326at2"/>
<dbReference type="SUPFAM" id="SSF53187">
    <property type="entry name" value="Zn-dependent exopeptidases"/>
    <property type="match status" value="1"/>
</dbReference>
<dbReference type="PIRSF" id="PIRSF029730">
    <property type="entry name" value="UCP029730"/>
    <property type="match status" value="1"/>
</dbReference>
<dbReference type="GO" id="GO:0016787">
    <property type="term" value="F:hydrolase activity"/>
    <property type="evidence" value="ECO:0007669"/>
    <property type="project" value="UniProtKB-KW"/>
</dbReference>
<protein>
    <submittedName>
        <fullName evidence="1">Predicted N-formylglutamate amidohydrolase</fullName>
    </submittedName>
</protein>
<name>A0A1G7GU82_9RHOB</name>
<evidence type="ECO:0000313" key="2">
    <source>
        <dbReference type="Proteomes" id="UP000198994"/>
    </source>
</evidence>
<dbReference type="Gene3D" id="3.40.630.40">
    <property type="entry name" value="Zn-dependent exopeptidases"/>
    <property type="match status" value="1"/>
</dbReference>
<dbReference type="Pfam" id="PF05013">
    <property type="entry name" value="FGase"/>
    <property type="match status" value="1"/>
</dbReference>
<dbReference type="Proteomes" id="UP000198994">
    <property type="component" value="Unassembled WGS sequence"/>
</dbReference>
<dbReference type="InterPro" id="IPR011227">
    <property type="entry name" value="UCP029730"/>
</dbReference>
<dbReference type="InterPro" id="IPR007709">
    <property type="entry name" value="N-FG_amidohydro"/>
</dbReference>
<dbReference type="STRING" id="282683.SAMN04488105_109214"/>
<keyword evidence="1" id="KW-0378">Hydrolase</keyword>
<dbReference type="RefSeq" id="WP_089960737.1">
    <property type="nucleotide sequence ID" value="NZ_FNAV01000009.1"/>
</dbReference>
<accession>A0A1G7GU82</accession>